<name>A0A848AQF3_9BACT</name>
<dbReference type="Gene3D" id="3.20.20.80">
    <property type="entry name" value="Glycosidases"/>
    <property type="match status" value="2"/>
</dbReference>
<dbReference type="AlphaFoldDB" id="A0A848AQF3"/>
<protein>
    <recommendedName>
        <fullName evidence="3">Glycoside hydrolase family 42 N-terminal domain-containing protein</fullName>
    </recommendedName>
</protein>
<evidence type="ECO:0000256" key="1">
    <source>
        <dbReference type="ARBA" id="ARBA00022801"/>
    </source>
</evidence>
<accession>A0A848AQF3</accession>
<evidence type="ECO:0000256" key="2">
    <source>
        <dbReference type="ARBA" id="ARBA00023295"/>
    </source>
</evidence>
<reference evidence="4 5" key="1">
    <citation type="submission" date="2020-04" db="EMBL/GenBank/DDBJ databases">
        <authorList>
            <person name="Hitch T.C.A."/>
            <person name="Wylensek D."/>
            <person name="Clavel T."/>
        </authorList>
    </citation>
    <scope>NUCLEOTIDE SEQUENCE [LARGE SCALE GENOMIC DNA]</scope>
    <source>
        <strain evidence="4 5">COR2-253-APC-1A</strain>
    </source>
</reference>
<gene>
    <name evidence="4" type="ORF">HF882_01685</name>
</gene>
<dbReference type="Pfam" id="PF02449">
    <property type="entry name" value="Glyco_hydro_42"/>
    <property type="match status" value="1"/>
</dbReference>
<proteinExistence type="predicted"/>
<dbReference type="PANTHER" id="PTHR12631">
    <property type="entry name" value="ALPHA-L-IDURONIDASE"/>
    <property type="match status" value="1"/>
</dbReference>
<organism evidence="4 5">
    <name type="scientific">Victivallis vadensis</name>
    <dbReference type="NCBI Taxonomy" id="172901"/>
    <lineage>
        <taxon>Bacteria</taxon>
        <taxon>Pseudomonadati</taxon>
        <taxon>Lentisphaerota</taxon>
        <taxon>Lentisphaeria</taxon>
        <taxon>Victivallales</taxon>
        <taxon>Victivallaceae</taxon>
        <taxon>Victivallis</taxon>
    </lineage>
</organism>
<dbReference type="GO" id="GO:0005975">
    <property type="term" value="P:carbohydrate metabolic process"/>
    <property type="evidence" value="ECO:0007669"/>
    <property type="project" value="InterPro"/>
</dbReference>
<dbReference type="EMBL" id="JABAEW010000002">
    <property type="protein sequence ID" value="NMD85288.1"/>
    <property type="molecule type" value="Genomic_DNA"/>
</dbReference>
<evidence type="ECO:0000259" key="3">
    <source>
        <dbReference type="Pfam" id="PF02449"/>
    </source>
</evidence>
<dbReference type="InterPro" id="IPR051923">
    <property type="entry name" value="Glycosyl_Hydrolase_39"/>
</dbReference>
<dbReference type="GO" id="GO:0009341">
    <property type="term" value="C:beta-galactosidase complex"/>
    <property type="evidence" value="ECO:0007669"/>
    <property type="project" value="InterPro"/>
</dbReference>
<feature type="domain" description="Glycoside hydrolase family 42 N-terminal" evidence="3">
    <location>
        <begin position="43"/>
        <end position="101"/>
    </location>
</feature>
<evidence type="ECO:0000313" key="5">
    <source>
        <dbReference type="Proteomes" id="UP000576225"/>
    </source>
</evidence>
<dbReference type="RefSeq" id="WP_168961345.1">
    <property type="nucleotide sequence ID" value="NZ_JABAEW010000002.1"/>
</dbReference>
<dbReference type="PANTHER" id="PTHR12631:SF10">
    <property type="entry name" value="BETA-XYLOSIDASE-LIKE PROTEIN-RELATED"/>
    <property type="match status" value="1"/>
</dbReference>
<evidence type="ECO:0000313" key="4">
    <source>
        <dbReference type="EMBL" id="NMD85288.1"/>
    </source>
</evidence>
<dbReference type="GO" id="GO:0004565">
    <property type="term" value="F:beta-galactosidase activity"/>
    <property type="evidence" value="ECO:0007669"/>
    <property type="project" value="InterPro"/>
</dbReference>
<dbReference type="Proteomes" id="UP000576225">
    <property type="component" value="Unassembled WGS sequence"/>
</dbReference>
<comment type="caution">
    <text evidence="4">The sequence shown here is derived from an EMBL/GenBank/DDBJ whole genome shotgun (WGS) entry which is preliminary data.</text>
</comment>
<keyword evidence="2" id="KW-0326">Glycosidase</keyword>
<dbReference type="SUPFAM" id="SSF51445">
    <property type="entry name" value="(Trans)glycosidases"/>
    <property type="match status" value="1"/>
</dbReference>
<keyword evidence="1" id="KW-0378">Hydrolase</keyword>
<dbReference type="InterPro" id="IPR013529">
    <property type="entry name" value="Glyco_hydro_42_N"/>
</dbReference>
<sequence>MKGVNMRFTIFGMLGILLWGIALDGAEKNTTIGNPYGICAHLNRWEYKQLSRELELMKQAGIGNVRTDLDWNQLEAEKGKWNFERWDAVVEEAEKNGIAVLPILGGALPQRELPLLEHMDSWRNYLKTVLLHYPRISHWEVVNEPDLSSEFSKAEKYGPFLLESARMIKHVRPEATVMTGGFGSASSYLERVLESGGAEAVEILNLHTYYWKLFPESALGAELQGVRKQMVKHGMGDKELWITETGYATSRCVDMKPITAAVLGKLNLDKDNIPVALIRDTEYYYCSDRLNCDRENFFSGKKNFHEISLKELKTLSPEQYPLLMLAPNESFPMDYRNELLNYVKEGGTLFVPGGGIPLYFNLRKQNGAVVQEVAGEWIQKMFHIGWEAFWTNPQAPASTHVQEIASGFSKDIPFPDVVGRYLSKRNLKPGDELIPVVTAYSKDRSYSAPVAAIYKFNSELKGNIVVFTWMDAMESVSRETQGKFLPRTYLIALSSGVDKLFWYSFRSMGENESREHHFGIVERDLTPKPAYYAYKTLTEHCPPHSTRPVLSKKGEFYIASWSKPDGDKVYAIWCFQGSKSGKFRIEGVVKGVKDHLGNRLPAVGDVMQISDSITYLTGDSALSVMCE</sequence>
<dbReference type="InterPro" id="IPR017853">
    <property type="entry name" value="GH"/>
</dbReference>